<comment type="caution">
    <text evidence="1">The sequence shown here is derived from an EMBL/GenBank/DDBJ whole genome shotgun (WGS) entry which is preliminary data.</text>
</comment>
<dbReference type="AlphaFoldDB" id="A0A2T4JE68"/>
<evidence type="ECO:0000313" key="2">
    <source>
        <dbReference type="Proteomes" id="UP000241899"/>
    </source>
</evidence>
<gene>
    <name evidence="1" type="ORF">C5F46_13335</name>
</gene>
<protein>
    <submittedName>
        <fullName evidence="1">Uncharacterized protein</fullName>
    </submittedName>
</protein>
<proteinExistence type="predicted"/>
<dbReference type="EMBL" id="PZKF01000039">
    <property type="protein sequence ID" value="PTE16186.1"/>
    <property type="molecule type" value="Genomic_DNA"/>
</dbReference>
<dbReference type="Proteomes" id="UP000241899">
    <property type="component" value="Unassembled WGS sequence"/>
</dbReference>
<accession>A0A2T4JE68</accession>
<reference evidence="1 2" key="1">
    <citation type="submission" date="2018-03" db="EMBL/GenBank/DDBJ databases">
        <title>Rhodobacter veldkampii.</title>
        <authorList>
            <person name="Meyer T.E."/>
            <person name="Miller S."/>
            <person name="Lodha T."/>
            <person name="Gandham S."/>
            <person name="Chintalapati S."/>
            <person name="Chintalapati V.R."/>
        </authorList>
    </citation>
    <scope>NUCLEOTIDE SEQUENCE [LARGE SCALE GENOMIC DNA]</scope>
    <source>
        <strain evidence="1 2">DSM 11550</strain>
    </source>
</reference>
<organism evidence="1 2">
    <name type="scientific">Phaeovulum veldkampii DSM 11550</name>
    <dbReference type="NCBI Taxonomy" id="1185920"/>
    <lineage>
        <taxon>Bacteria</taxon>
        <taxon>Pseudomonadati</taxon>
        <taxon>Pseudomonadota</taxon>
        <taxon>Alphaproteobacteria</taxon>
        <taxon>Rhodobacterales</taxon>
        <taxon>Paracoccaceae</taxon>
        <taxon>Phaeovulum</taxon>
    </lineage>
</organism>
<evidence type="ECO:0000313" key="1">
    <source>
        <dbReference type="EMBL" id="PTE16186.1"/>
    </source>
</evidence>
<sequence>MASLADRLTKIEALEADLPRKAAPIIQPGTGMFFVDWYVMGAAQRTMAQSRGFRAMIETRNFPGAAILLRTQIDTAMRINGLRYLDRPEEQLSEVFQGEKTFRQLDSWEETDKERPKKMQDVFLRGKLVEEAPWIDPVYEKTSDFVHLSFRPLFSSIYHLDDDTRTISFAINGEDQTTDESDYFEICDAFFDVTKLTGTFILAILTGRHGCGEADG</sequence>
<keyword evidence="2" id="KW-1185">Reference proteome</keyword>
<name>A0A2T4JE68_9RHOB</name>